<evidence type="ECO:0000259" key="7">
    <source>
        <dbReference type="Pfam" id="PF02771"/>
    </source>
</evidence>
<dbReference type="CDD" id="cd00567">
    <property type="entry name" value="ACAD"/>
    <property type="match status" value="1"/>
</dbReference>
<reference evidence="8 9" key="1">
    <citation type="submission" date="2024-02" db="EMBL/GenBank/DDBJ databases">
        <authorList>
            <person name="Saticioglu I.B."/>
        </authorList>
    </citation>
    <scope>NUCLEOTIDE SEQUENCE [LARGE SCALE GENOMIC DNA]</scope>
    <source>
        <strain evidence="8 9">Mu-80</strain>
    </source>
</reference>
<dbReference type="SUPFAM" id="SSF56645">
    <property type="entry name" value="Acyl-CoA dehydrogenase NM domain-like"/>
    <property type="match status" value="1"/>
</dbReference>
<evidence type="ECO:0000256" key="5">
    <source>
        <dbReference type="ARBA" id="ARBA00023002"/>
    </source>
</evidence>
<protein>
    <submittedName>
        <fullName evidence="8">Acyl-CoA dehydrogenase family protein</fullName>
        <ecNumber evidence="8">1.-.-.-</ecNumber>
    </submittedName>
</protein>
<dbReference type="Gene3D" id="1.10.540.10">
    <property type="entry name" value="Acyl-CoA dehydrogenase/oxidase, N-terminal domain"/>
    <property type="match status" value="1"/>
</dbReference>
<dbReference type="PANTHER" id="PTHR43884">
    <property type="entry name" value="ACYL-COA DEHYDROGENASE"/>
    <property type="match status" value="1"/>
</dbReference>
<dbReference type="InterPro" id="IPR013786">
    <property type="entry name" value="AcylCoA_DH/ox_N"/>
</dbReference>
<dbReference type="PANTHER" id="PTHR43884:SF20">
    <property type="entry name" value="ACYL-COA DEHYDROGENASE FADE28"/>
    <property type="match status" value="1"/>
</dbReference>
<comment type="cofactor">
    <cofactor evidence="1">
        <name>FAD</name>
        <dbReference type="ChEBI" id="CHEBI:57692"/>
    </cofactor>
</comment>
<dbReference type="Gene3D" id="2.40.110.10">
    <property type="entry name" value="Butyryl-CoA Dehydrogenase, subunit A, domain 2"/>
    <property type="match status" value="1"/>
</dbReference>
<dbReference type="Gene3D" id="1.20.140.10">
    <property type="entry name" value="Butyryl-CoA Dehydrogenase, subunit A, domain 3"/>
    <property type="match status" value="1"/>
</dbReference>
<gene>
    <name evidence="8" type="ORF">WDU99_05580</name>
</gene>
<dbReference type="InterPro" id="IPR009100">
    <property type="entry name" value="AcylCoA_DH/oxidase_NM_dom_sf"/>
</dbReference>
<organism evidence="8 9">
    <name type="scientific">Microbacterium bandirmense</name>
    <dbReference type="NCBI Taxonomy" id="3122050"/>
    <lineage>
        <taxon>Bacteria</taxon>
        <taxon>Bacillati</taxon>
        <taxon>Actinomycetota</taxon>
        <taxon>Actinomycetes</taxon>
        <taxon>Micrococcales</taxon>
        <taxon>Microbacteriaceae</taxon>
        <taxon>Microbacterium</taxon>
    </lineage>
</organism>
<dbReference type="Proteomes" id="UP001371224">
    <property type="component" value="Unassembled WGS sequence"/>
</dbReference>
<comment type="caution">
    <text evidence="8">The sequence shown here is derived from an EMBL/GenBank/DDBJ whole genome shotgun (WGS) entry which is preliminary data.</text>
</comment>
<dbReference type="SUPFAM" id="SSF47203">
    <property type="entry name" value="Acyl-CoA dehydrogenase C-terminal domain-like"/>
    <property type="match status" value="1"/>
</dbReference>
<accession>A0ABU8LAT5</accession>
<evidence type="ECO:0000313" key="9">
    <source>
        <dbReference type="Proteomes" id="UP001371224"/>
    </source>
</evidence>
<proteinExistence type="inferred from homology"/>
<keyword evidence="9" id="KW-1185">Reference proteome</keyword>
<feature type="domain" description="Acyl-CoA dehydrogenase/oxidase C-terminal" evidence="6">
    <location>
        <begin position="229"/>
        <end position="359"/>
    </location>
</feature>
<dbReference type="InterPro" id="IPR046373">
    <property type="entry name" value="Acyl-CoA_Oxase/DH_mid-dom_sf"/>
</dbReference>
<dbReference type="RefSeq" id="WP_337331453.1">
    <property type="nucleotide sequence ID" value="NZ_JBBDGM010000004.1"/>
</dbReference>
<keyword evidence="5 8" id="KW-0560">Oxidoreductase</keyword>
<evidence type="ECO:0000256" key="4">
    <source>
        <dbReference type="ARBA" id="ARBA00022827"/>
    </source>
</evidence>
<evidence type="ECO:0000256" key="3">
    <source>
        <dbReference type="ARBA" id="ARBA00022630"/>
    </source>
</evidence>
<name>A0ABU8LAT5_9MICO</name>
<dbReference type="EMBL" id="JBBDGM010000004">
    <property type="protein sequence ID" value="MEJ1087782.1"/>
    <property type="molecule type" value="Genomic_DNA"/>
</dbReference>
<keyword evidence="4" id="KW-0274">FAD</keyword>
<sequence length="366" mass="38650">MSFEPDEDQQELVALVRDILQQRADGAATRRAIASAERFDVDLWRLLCEEVGIAGMAIPEEYGGAGFTVREQQLVLEEIGRALAPSPYLGSVAIAAQAILASGDDDACARLLPGIAEGTSSAALAWADENGRFAAGVTAADDGGWTLTGASGFVLDGATADLLLVIAETAAGPRLFEVVDADAVVREDVPTLDLTLRLVTLRFDGVAARPLGAADAEVIETVRALALAAISAVQAGTAARGLEMTVEYSLQRVQFGRQIGSFQAIKHRLADMHVQAEIARTASRAASDALASGADDRLRLAAIAKATCSESLAHIASETIQLHGGIAITWEHDAHLIFKRAHALGQLLGTAREQRERAEEWALARL</sequence>
<dbReference type="InterPro" id="IPR036250">
    <property type="entry name" value="AcylCo_DH-like_C"/>
</dbReference>
<dbReference type="GO" id="GO:0016491">
    <property type="term" value="F:oxidoreductase activity"/>
    <property type="evidence" value="ECO:0007669"/>
    <property type="project" value="UniProtKB-KW"/>
</dbReference>
<feature type="domain" description="Acyl-CoA dehydrogenase/oxidase N-terminal" evidence="7">
    <location>
        <begin position="7"/>
        <end position="118"/>
    </location>
</feature>
<comment type="similarity">
    <text evidence="2">Belongs to the acyl-CoA dehydrogenase family.</text>
</comment>
<keyword evidence="3" id="KW-0285">Flavoprotein</keyword>
<evidence type="ECO:0000256" key="1">
    <source>
        <dbReference type="ARBA" id="ARBA00001974"/>
    </source>
</evidence>
<evidence type="ECO:0000256" key="2">
    <source>
        <dbReference type="ARBA" id="ARBA00009347"/>
    </source>
</evidence>
<dbReference type="Pfam" id="PF00441">
    <property type="entry name" value="Acyl-CoA_dh_1"/>
    <property type="match status" value="1"/>
</dbReference>
<dbReference type="InterPro" id="IPR009075">
    <property type="entry name" value="AcylCo_DH/oxidase_C"/>
</dbReference>
<evidence type="ECO:0000313" key="8">
    <source>
        <dbReference type="EMBL" id="MEJ1087782.1"/>
    </source>
</evidence>
<dbReference type="Pfam" id="PF02771">
    <property type="entry name" value="Acyl-CoA_dh_N"/>
    <property type="match status" value="1"/>
</dbReference>
<dbReference type="EC" id="1.-.-.-" evidence="8"/>
<dbReference type="InterPro" id="IPR037069">
    <property type="entry name" value="AcylCoA_DH/ox_N_sf"/>
</dbReference>
<evidence type="ECO:0000259" key="6">
    <source>
        <dbReference type="Pfam" id="PF00441"/>
    </source>
</evidence>